<dbReference type="PANTHER" id="PTHR47784:SF7">
    <property type="entry name" value="ZN(II)2CYS6 TRANSCRIPTION FACTOR (EUROFUNG)"/>
    <property type="match status" value="1"/>
</dbReference>
<dbReference type="GO" id="GO:0001228">
    <property type="term" value="F:DNA-binding transcription activator activity, RNA polymerase II-specific"/>
    <property type="evidence" value="ECO:0007669"/>
    <property type="project" value="TreeGrafter"/>
</dbReference>
<organism evidence="3 4">
    <name type="scientific">Delitschia confertaspora ATCC 74209</name>
    <dbReference type="NCBI Taxonomy" id="1513339"/>
    <lineage>
        <taxon>Eukaryota</taxon>
        <taxon>Fungi</taxon>
        <taxon>Dikarya</taxon>
        <taxon>Ascomycota</taxon>
        <taxon>Pezizomycotina</taxon>
        <taxon>Dothideomycetes</taxon>
        <taxon>Pleosporomycetidae</taxon>
        <taxon>Pleosporales</taxon>
        <taxon>Delitschiaceae</taxon>
        <taxon>Delitschia</taxon>
    </lineage>
</organism>
<dbReference type="CDD" id="cd00067">
    <property type="entry name" value="GAL4"/>
    <property type="match status" value="1"/>
</dbReference>
<protein>
    <recommendedName>
        <fullName evidence="2">Zn(2)-C6 fungal-type domain-containing protein</fullName>
    </recommendedName>
</protein>
<dbReference type="GO" id="GO:0008270">
    <property type="term" value="F:zinc ion binding"/>
    <property type="evidence" value="ECO:0007669"/>
    <property type="project" value="InterPro"/>
</dbReference>
<evidence type="ECO:0000313" key="3">
    <source>
        <dbReference type="EMBL" id="KAF2200446.1"/>
    </source>
</evidence>
<proteinExistence type="predicted"/>
<keyword evidence="4" id="KW-1185">Reference proteome</keyword>
<dbReference type="Pfam" id="PF11951">
    <property type="entry name" value="Fungal_trans_2"/>
    <property type="match status" value="1"/>
</dbReference>
<dbReference type="Gene3D" id="4.10.240.10">
    <property type="entry name" value="Zn(2)-C6 fungal-type DNA-binding domain"/>
    <property type="match status" value="1"/>
</dbReference>
<name>A0A9P4JJ96_9PLEO</name>
<dbReference type="EMBL" id="ML994022">
    <property type="protein sequence ID" value="KAF2200446.1"/>
    <property type="molecule type" value="Genomic_DNA"/>
</dbReference>
<dbReference type="PROSITE" id="PS50048">
    <property type="entry name" value="ZN2_CY6_FUNGAL_2"/>
    <property type="match status" value="1"/>
</dbReference>
<dbReference type="InterPro" id="IPR053157">
    <property type="entry name" value="Sterol_Uptake_Regulator"/>
</dbReference>
<dbReference type="SUPFAM" id="SSF57701">
    <property type="entry name" value="Zn2/Cys6 DNA-binding domain"/>
    <property type="match status" value="1"/>
</dbReference>
<evidence type="ECO:0000313" key="4">
    <source>
        <dbReference type="Proteomes" id="UP000799536"/>
    </source>
</evidence>
<dbReference type="PROSITE" id="PS00463">
    <property type="entry name" value="ZN2_CY6_FUNGAL_1"/>
    <property type="match status" value="1"/>
</dbReference>
<reference evidence="3" key="1">
    <citation type="journal article" date="2020" name="Stud. Mycol.">
        <title>101 Dothideomycetes genomes: a test case for predicting lifestyles and emergence of pathogens.</title>
        <authorList>
            <person name="Haridas S."/>
            <person name="Albert R."/>
            <person name="Binder M."/>
            <person name="Bloem J."/>
            <person name="Labutti K."/>
            <person name="Salamov A."/>
            <person name="Andreopoulos B."/>
            <person name="Baker S."/>
            <person name="Barry K."/>
            <person name="Bills G."/>
            <person name="Bluhm B."/>
            <person name="Cannon C."/>
            <person name="Castanera R."/>
            <person name="Culley D."/>
            <person name="Daum C."/>
            <person name="Ezra D."/>
            <person name="Gonzalez J."/>
            <person name="Henrissat B."/>
            <person name="Kuo A."/>
            <person name="Liang C."/>
            <person name="Lipzen A."/>
            <person name="Lutzoni F."/>
            <person name="Magnuson J."/>
            <person name="Mondo S."/>
            <person name="Nolan M."/>
            <person name="Ohm R."/>
            <person name="Pangilinan J."/>
            <person name="Park H.-J."/>
            <person name="Ramirez L."/>
            <person name="Alfaro M."/>
            <person name="Sun H."/>
            <person name="Tritt A."/>
            <person name="Yoshinaga Y."/>
            <person name="Zwiers L.-H."/>
            <person name="Turgeon B."/>
            <person name="Goodwin S."/>
            <person name="Spatafora J."/>
            <person name="Crous P."/>
            <person name="Grigoriev I."/>
        </authorList>
    </citation>
    <scope>NUCLEOTIDE SEQUENCE</scope>
    <source>
        <strain evidence="3">ATCC 74209</strain>
    </source>
</reference>
<dbReference type="AlphaFoldDB" id="A0A9P4JJ96"/>
<accession>A0A9P4JJ96</accession>
<dbReference type="InterPro" id="IPR021858">
    <property type="entry name" value="Fun_TF"/>
</dbReference>
<comment type="caution">
    <text evidence="3">The sequence shown here is derived from an EMBL/GenBank/DDBJ whole genome shotgun (WGS) entry which is preliminary data.</text>
</comment>
<dbReference type="Proteomes" id="UP000799536">
    <property type="component" value="Unassembled WGS sequence"/>
</dbReference>
<dbReference type="InterPro" id="IPR001138">
    <property type="entry name" value="Zn2Cys6_DnaBD"/>
</dbReference>
<dbReference type="InterPro" id="IPR036864">
    <property type="entry name" value="Zn2-C6_fun-type_DNA-bd_sf"/>
</dbReference>
<gene>
    <name evidence="3" type="ORF">GQ43DRAFT_73129</name>
</gene>
<sequence length="426" mass="48008">MSLSPLLPVRTMSMFSTSSTSPDALSSCECPTSLLPRKPIPRKGHTKSRRGCFNCKRRRIKCNEIYPACNHCLKAGLICEYPANIIQTNQQKYLSSPSPQEIAPLQSTPGTFTMKDMRFFHHFLITAYPHLPVGSDTIWITVIPSFAHNYEYLIHSILALAASHLDAVSNANVAQEALSHRILAVKTLNNALSVPPKTRSEMDARMAAALALAFQSSHLKDGLIDFLTMIRGCNLIANDDQLNAVDSVFYSFREDGHLAAMRARLATSTLIKVNADDLNSAAMSLRQVELLLNMSDFEQQFHDTLVKAVDHAYDRPVETYTTFVILYNLPSRWTYEEFQTFIDPSNNTAQILLAHFLALQAVLTPILSLERAGFQGVDAPTTTLGWVESIYKNLPSELRHHVEWCRQVTRYPWVKLQGQQQLEYYE</sequence>
<feature type="domain" description="Zn(2)-C6 fungal-type" evidence="2">
    <location>
        <begin position="51"/>
        <end position="81"/>
    </location>
</feature>
<dbReference type="Pfam" id="PF00172">
    <property type="entry name" value="Zn_clus"/>
    <property type="match status" value="1"/>
</dbReference>
<evidence type="ECO:0000259" key="2">
    <source>
        <dbReference type="PROSITE" id="PS50048"/>
    </source>
</evidence>
<dbReference type="PANTHER" id="PTHR47784">
    <property type="entry name" value="STEROL UPTAKE CONTROL PROTEIN 2"/>
    <property type="match status" value="1"/>
</dbReference>
<evidence type="ECO:0000256" key="1">
    <source>
        <dbReference type="ARBA" id="ARBA00023242"/>
    </source>
</evidence>
<keyword evidence="1" id="KW-0539">Nucleus</keyword>
<dbReference type="OrthoDB" id="416217at2759"/>
<dbReference type="SMART" id="SM00066">
    <property type="entry name" value="GAL4"/>
    <property type="match status" value="1"/>
</dbReference>